<dbReference type="PANTHER" id="PTHR31018:SF3">
    <property type="entry name" value="RECEPTOR PROTEIN-TYROSINE KINASE"/>
    <property type="match status" value="1"/>
</dbReference>
<dbReference type="InterPro" id="IPR029058">
    <property type="entry name" value="AB_hydrolase_fold"/>
</dbReference>
<dbReference type="SUPFAM" id="SSF53474">
    <property type="entry name" value="alpha/beta-Hydrolases"/>
    <property type="match status" value="1"/>
</dbReference>
<dbReference type="PANTHER" id="PTHR31018">
    <property type="entry name" value="SPORULATION-SPECIFIC PROTEIN-RELATED"/>
    <property type="match status" value="1"/>
</dbReference>
<comment type="subcellular location">
    <subcellularLocation>
        <location evidence="1">Cell envelope</location>
    </subcellularLocation>
</comment>
<dbReference type="GO" id="GO:0030313">
    <property type="term" value="C:cell envelope"/>
    <property type="evidence" value="ECO:0007669"/>
    <property type="project" value="UniProtKB-SubCell"/>
</dbReference>
<evidence type="ECO:0000256" key="2">
    <source>
        <dbReference type="ARBA" id="ARBA00022729"/>
    </source>
</evidence>
<dbReference type="eggNOG" id="COG4886">
    <property type="taxonomic scope" value="Bacteria"/>
</dbReference>
<reference evidence="5" key="1">
    <citation type="submission" date="2011-06" db="EMBL/GenBank/DDBJ databases">
        <authorList>
            <consortium name="US DOE Joint Genome Institute (JGI-PGF)"/>
            <person name="Lucas S."/>
            <person name="Han J."/>
            <person name="Lapidus A."/>
            <person name="Cheng J.-F."/>
            <person name="Goodwin L."/>
            <person name="Pitluck S."/>
            <person name="Peters L."/>
            <person name="Land M.L."/>
            <person name="Hauser L."/>
            <person name="Vogl K."/>
            <person name="Liu Z."/>
            <person name="Overmann J."/>
            <person name="Frigaard N.-U."/>
            <person name="Bryant D.A."/>
            <person name="Woyke T.J."/>
        </authorList>
    </citation>
    <scope>NUCLEOTIDE SEQUENCE [LARGE SCALE GENOMIC DNA]</scope>
    <source>
        <strain evidence="5">970</strain>
    </source>
</reference>
<dbReference type="eggNOG" id="COG0457">
    <property type="taxonomic scope" value="Bacteria"/>
</dbReference>
<dbReference type="Gene3D" id="3.40.50.1820">
    <property type="entry name" value="alpha/beta hydrolase"/>
    <property type="match status" value="1"/>
</dbReference>
<proteinExistence type="predicted"/>
<organism evidence="4 5">
    <name type="scientific">Thiorhodovibrio frisius</name>
    <dbReference type="NCBI Taxonomy" id="631362"/>
    <lineage>
        <taxon>Bacteria</taxon>
        <taxon>Pseudomonadati</taxon>
        <taxon>Pseudomonadota</taxon>
        <taxon>Gammaproteobacteria</taxon>
        <taxon>Chromatiales</taxon>
        <taxon>Chromatiaceae</taxon>
        <taxon>Thiorhodovibrio</taxon>
    </lineage>
</organism>
<name>H8YYB3_9GAMM</name>
<dbReference type="SUPFAM" id="SSF52058">
    <property type="entry name" value="L domain-like"/>
    <property type="match status" value="2"/>
</dbReference>
<keyword evidence="3" id="KW-0325">Glycoprotein</keyword>
<protein>
    <recommendedName>
        <fullName evidence="6">Leucine Rich Repeat (LRR)-containing protein</fullName>
    </recommendedName>
</protein>
<accession>H8YYB3</accession>
<dbReference type="EMBL" id="JH603168">
    <property type="protein sequence ID" value="EIC23439.1"/>
    <property type="molecule type" value="Genomic_DNA"/>
</dbReference>
<evidence type="ECO:0000313" key="5">
    <source>
        <dbReference type="Proteomes" id="UP000002964"/>
    </source>
</evidence>
<evidence type="ECO:0000256" key="1">
    <source>
        <dbReference type="ARBA" id="ARBA00004196"/>
    </source>
</evidence>
<dbReference type="AlphaFoldDB" id="H8YYB3"/>
<dbReference type="Proteomes" id="UP000002964">
    <property type="component" value="Unassembled WGS sequence"/>
</dbReference>
<dbReference type="Gene3D" id="3.80.10.10">
    <property type="entry name" value="Ribonuclease Inhibitor"/>
    <property type="match status" value="1"/>
</dbReference>
<dbReference type="RefSeq" id="WP_009147523.1">
    <property type="nucleotide sequence ID" value="NZ_CP121471.1"/>
</dbReference>
<dbReference type="InterPro" id="IPR032675">
    <property type="entry name" value="LRR_dom_sf"/>
</dbReference>
<dbReference type="InterPro" id="IPR051648">
    <property type="entry name" value="CWI-Assembly_Regulator"/>
</dbReference>
<evidence type="ECO:0008006" key="6">
    <source>
        <dbReference type="Google" id="ProtNLM"/>
    </source>
</evidence>
<keyword evidence="5" id="KW-1185">Reference proteome</keyword>
<keyword evidence="2" id="KW-0732">Signal</keyword>
<dbReference type="OrthoDB" id="262317at2"/>
<evidence type="ECO:0000313" key="4">
    <source>
        <dbReference type="EMBL" id="EIC23439.1"/>
    </source>
</evidence>
<sequence length="936" mass="106129">MPINTKADGKAPLLELIEKNSNEYCIEPTKKDAYDRIVTYGCWRFFFALRGQYAPLDVTDTAGRGIPDYVARILLKFETARILLTESFNLRDPLQEGFFHRQGAKFIDIAIDDIPKKYGIASGIVRDDVHEVLEGTVYQGKSLRIVVHRNLISKTATPIHELFHLFQYGYAHFNNPWFMEGLARWAQSIVQDGTGQTEELPQDIEALDVLLNRKHDAEFFWNRLVELCDPQPAFDIPEVLAESSELPNNNKCGARYVRLLLEACEGACKKMEQQLWRKDMVASHYWSREATRSPTNNQFIFAAILASAQQSVTQPSRALENFLALIRVQAYAREMAYTAWNVQAFLRVLQRLDASLVKETNGVLHSSYFDPITGTLSVKALRVSGIKKDDVRHFGVLRRFIGELRLESCPELVTLSGFENLELIEGGIIFSRLDIASLKGFNCLRTVGRLEISNLPQLKHVSGLNQLENAGTALQLLNLPTLSTVSGFGMLAAAESIEIHNTALTKADFLRTLFGNNQDFGGAVKITRNHLTNVTFMQGVRCVASSLFLHQNRLDQLDGLQALTQVGGSLSLSANRLSSLKELSSLERVGGVLALSYNRLTTLQGLENLRSLKTKQWGDQYFTIKLYGNSELNDISALKNVLTDGHYLVMQCDAHLQYRFKPSPDSDFHRNILELRDFKNHSVLPTFQFVKKPSHDYTLFGRSTHNKLLTSLFDFEIADAKILVLSFSGAYGNLGGLFYNKFPLLIETVDTHKIFIMDPENSWYHKGIRPFTCDMESNIHFLRSLITSKPYKKVICMGTSMGAYMSLLLGCLLEGLVHEVLAFSPQVFLDETNRKHHREQRWHTLMRQLPHGINPEFLDLGRLFEHHQNNSTRFIIHYSSALPPDNAHVQRLPKQSNIRLVPYNEPDHYITVMLHKQNRLNPIILESLIGDGNSAK</sequence>
<evidence type="ECO:0000256" key="3">
    <source>
        <dbReference type="ARBA" id="ARBA00023180"/>
    </source>
</evidence>
<gene>
    <name evidence="4" type="ORF">Thi970DRAFT_01104</name>
</gene>
<dbReference type="STRING" id="631362.Thi970DRAFT_01104"/>
<dbReference type="HOGENOM" id="CLU_313059_0_0_6"/>
<reference evidence="4 5" key="2">
    <citation type="submission" date="2011-11" db="EMBL/GenBank/DDBJ databases">
        <authorList>
            <consortium name="US DOE Joint Genome Institute"/>
            <person name="Lucas S."/>
            <person name="Han J."/>
            <person name="Lapidus A."/>
            <person name="Cheng J.-F."/>
            <person name="Goodwin L."/>
            <person name="Pitluck S."/>
            <person name="Peters L."/>
            <person name="Ovchinnikova G."/>
            <person name="Zhang X."/>
            <person name="Detter J.C."/>
            <person name="Han C."/>
            <person name="Tapia R."/>
            <person name="Land M."/>
            <person name="Hauser L."/>
            <person name="Kyrpides N."/>
            <person name="Ivanova N."/>
            <person name="Pagani I."/>
            <person name="Vogl K."/>
            <person name="Liu Z."/>
            <person name="Overmann J."/>
            <person name="Frigaard N.-U."/>
            <person name="Bryant D."/>
            <person name="Woyke T."/>
        </authorList>
    </citation>
    <scope>NUCLEOTIDE SEQUENCE [LARGE SCALE GENOMIC DNA]</scope>
    <source>
        <strain evidence="4 5">970</strain>
    </source>
</reference>